<name>A0A1L7LGJ8_9STRE</name>
<evidence type="ECO:0000313" key="2">
    <source>
        <dbReference type="Proteomes" id="UP000217758"/>
    </source>
</evidence>
<keyword evidence="2" id="KW-1185">Reference proteome</keyword>
<reference evidence="1 2" key="1">
    <citation type="journal article" date="2016" name="Microbiol. Immunol.">
        <title>Complete genome sequence of Streptococcus troglodytae TKU31 isolated from the oral cavity of a chimpanzee (Pan troglodytes).</title>
        <authorList>
            <person name="Okamoto M."/>
            <person name="Naito M."/>
            <person name="Miyanohara M."/>
            <person name="Imai S."/>
            <person name="Nomura Y."/>
            <person name="Saito W."/>
            <person name="Momoi Y."/>
            <person name="Takada K."/>
            <person name="Miyabe-Nishiwaki T."/>
            <person name="Tomonaga M."/>
            <person name="Hanada N."/>
        </authorList>
    </citation>
    <scope>NUCLEOTIDE SEQUENCE [LARGE SCALE GENOMIC DNA]</scope>
    <source>
        <strain evidence="2">TKU 31</strain>
    </source>
</reference>
<evidence type="ECO:0000313" key="1">
    <source>
        <dbReference type="EMBL" id="BAQ23313.1"/>
    </source>
</evidence>
<dbReference type="InterPro" id="IPR036890">
    <property type="entry name" value="HATPase_C_sf"/>
</dbReference>
<dbReference type="AlphaFoldDB" id="A0A1L7LGJ8"/>
<accession>A0A1L7LGJ8</accession>
<dbReference type="Gene3D" id="3.30.565.10">
    <property type="entry name" value="Histidine kinase-like ATPase, C-terminal domain"/>
    <property type="match status" value="1"/>
</dbReference>
<dbReference type="EMBL" id="AP014612">
    <property type="protein sequence ID" value="BAQ23313.1"/>
    <property type="molecule type" value="Genomic_DNA"/>
</dbReference>
<organism evidence="1 2">
    <name type="scientific">Streptococcus troglodytae</name>
    <dbReference type="NCBI Taxonomy" id="1111760"/>
    <lineage>
        <taxon>Bacteria</taxon>
        <taxon>Bacillati</taxon>
        <taxon>Bacillota</taxon>
        <taxon>Bacilli</taxon>
        <taxon>Lactobacillales</taxon>
        <taxon>Streptococcaceae</taxon>
        <taxon>Streptococcus</taxon>
    </lineage>
</organism>
<dbReference type="KEGG" id="strg:SRT_00520"/>
<dbReference type="Proteomes" id="UP000217758">
    <property type="component" value="Chromosome"/>
</dbReference>
<sequence>MSNNVEWVPITVAGNILSELSEKIPNNIIALNELIKNAYDACSPRVDITLESKSKNLLFETMVLVWIQRELRNYFIYQVAISSMGKLFLTKILSV</sequence>
<dbReference type="SUPFAM" id="SSF55874">
    <property type="entry name" value="ATPase domain of HSP90 chaperone/DNA topoisomerase II/histidine kinase"/>
    <property type="match status" value="1"/>
</dbReference>
<protein>
    <submittedName>
        <fullName evidence="1">Uncharacterized protein</fullName>
    </submittedName>
</protein>
<proteinExistence type="predicted"/>
<gene>
    <name evidence="1" type="ORF">SRT_00520</name>
</gene>